<evidence type="ECO:0000256" key="3">
    <source>
        <dbReference type="ARBA" id="ARBA00022714"/>
    </source>
</evidence>
<name>A0A655EJU1_SALET</name>
<dbReference type="GO" id="GO:0048038">
    <property type="term" value="F:quinone binding"/>
    <property type="evidence" value="ECO:0007669"/>
    <property type="project" value="UniProtKB-KW"/>
</dbReference>
<keyword evidence="9" id="KW-0830">Ubiquinone</keyword>
<evidence type="ECO:0000256" key="1">
    <source>
        <dbReference type="ARBA" id="ARBA00010643"/>
    </source>
</evidence>
<reference evidence="17 18" key="1">
    <citation type="submission" date="2015-03" db="EMBL/GenBank/DDBJ databases">
        <authorList>
            <consortium name="Pathogen Informatics"/>
        </authorList>
    </citation>
    <scope>NUCLEOTIDE SEQUENCE [LARGE SCALE GENOMIC DNA]</scope>
    <source>
        <strain evidence="16 17">3476</strain>
        <strain evidence="15 18">A1104</strain>
    </source>
</reference>
<evidence type="ECO:0000256" key="13">
    <source>
        <dbReference type="ARBA" id="ARBA00034078"/>
    </source>
</evidence>
<evidence type="ECO:0000256" key="7">
    <source>
        <dbReference type="ARBA" id="ARBA00023004"/>
    </source>
</evidence>
<evidence type="ECO:0000313" key="16">
    <source>
        <dbReference type="EMBL" id="CNV24014.1"/>
    </source>
</evidence>
<dbReference type="Proteomes" id="UP000041314">
    <property type="component" value="Unassembled WGS sequence"/>
</dbReference>
<evidence type="ECO:0000256" key="8">
    <source>
        <dbReference type="ARBA" id="ARBA00023014"/>
    </source>
</evidence>
<keyword evidence="6" id="KW-1278">Translocase</keyword>
<dbReference type="PANTHER" id="PTHR10371">
    <property type="entry name" value="NADH DEHYDROGENASE UBIQUINONE FLAVOPROTEIN 2, MITOCHONDRIAL"/>
    <property type="match status" value="1"/>
</dbReference>
<keyword evidence="7" id="KW-0408">Iron</keyword>
<evidence type="ECO:0000256" key="12">
    <source>
        <dbReference type="ARBA" id="ARBA00032788"/>
    </source>
</evidence>
<dbReference type="EMBL" id="CQPA01000041">
    <property type="protein sequence ID" value="CNU88641.1"/>
    <property type="molecule type" value="Genomic_DNA"/>
</dbReference>
<gene>
    <name evidence="16" type="primary">nuoE</name>
    <name evidence="15" type="ORF">ERS008198_03798</name>
    <name evidence="16" type="ORF">ERS008202_04714</name>
</gene>
<evidence type="ECO:0000313" key="15">
    <source>
        <dbReference type="EMBL" id="CNU88641.1"/>
    </source>
</evidence>
<evidence type="ECO:0000256" key="5">
    <source>
        <dbReference type="ARBA" id="ARBA00022723"/>
    </source>
</evidence>
<keyword evidence="16" id="KW-0560">Oxidoreductase</keyword>
<dbReference type="EMBL" id="CQPC01000110">
    <property type="protein sequence ID" value="CNV24014.1"/>
    <property type="molecule type" value="Genomic_DNA"/>
</dbReference>
<evidence type="ECO:0000313" key="18">
    <source>
        <dbReference type="Proteomes" id="UP000041314"/>
    </source>
</evidence>
<keyword evidence="4" id="KW-0874">Quinone</keyword>
<protein>
    <recommendedName>
        <fullName evidence="2">NADH-quinone oxidoreductase subunit E</fullName>
    </recommendedName>
    <alternativeName>
        <fullName evidence="11">NADH dehydrogenase I subunit E</fullName>
    </alternativeName>
    <alternativeName>
        <fullName evidence="12">NDH-1 subunit E</fullName>
    </alternativeName>
</protein>
<evidence type="ECO:0000256" key="11">
    <source>
        <dbReference type="ARBA" id="ARBA00031580"/>
    </source>
</evidence>
<keyword evidence="5" id="KW-0479">Metal-binding</keyword>
<dbReference type="GO" id="GO:0003954">
    <property type="term" value="F:NADH dehydrogenase activity"/>
    <property type="evidence" value="ECO:0007669"/>
    <property type="project" value="TreeGrafter"/>
</dbReference>
<evidence type="ECO:0000256" key="10">
    <source>
        <dbReference type="ARBA" id="ARBA00026021"/>
    </source>
</evidence>
<dbReference type="Proteomes" id="UP000039541">
    <property type="component" value="Unassembled WGS sequence"/>
</dbReference>
<dbReference type="SUPFAM" id="SSF52833">
    <property type="entry name" value="Thioredoxin-like"/>
    <property type="match status" value="1"/>
</dbReference>
<comment type="catalytic activity">
    <reaction evidence="14">
        <text>a quinone + NADH + 5 H(+)(in) = a quinol + NAD(+) + 4 H(+)(out)</text>
        <dbReference type="Rhea" id="RHEA:57888"/>
        <dbReference type="ChEBI" id="CHEBI:15378"/>
        <dbReference type="ChEBI" id="CHEBI:24646"/>
        <dbReference type="ChEBI" id="CHEBI:57540"/>
        <dbReference type="ChEBI" id="CHEBI:57945"/>
        <dbReference type="ChEBI" id="CHEBI:132124"/>
    </reaction>
</comment>
<dbReference type="GO" id="GO:0051537">
    <property type="term" value="F:2 iron, 2 sulfur cluster binding"/>
    <property type="evidence" value="ECO:0007669"/>
    <property type="project" value="UniProtKB-KW"/>
</dbReference>
<dbReference type="CDD" id="cd03064">
    <property type="entry name" value="TRX_Fd_NuoE"/>
    <property type="match status" value="1"/>
</dbReference>
<evidence type="ECO:0000256" key="9">
    <source>
        <dbReference type="ARBA" id="ARBA00023075"/>
    </source>
</evidence>
<keyword evidence="8" id="KW-0411">Iron-sulfur</keyword>
<comment type="cofactor">
    <cofactor evidence="13">
        <name>[2Fe-2S] cluster</name>
        <dbReference type="ChEBI" id="CHEBI:190135"/>
    </cofactor>
</comment>
<dbReference type="InterPro" id="IPR036249">
    <property type="entry name" value="Thioredoxin-like_sf"/>
</dbReference>
<dbReference type="FunFam" id="3.40.30.10:FF:000015">
    <property type="entry name" value="NADH-quinone oxidoreductase subunit E"/>
    <property type="match status" value="1"/>
</dbReference>
<evidence type="ECO:0000256" key="2">
    <source>
        <dbReference type="ARBA" id="ARBA00019898"/>
    </source>
</evidence>
<dbReference type="Gene3D" id="3.40.30.10">
    <property type="entry name" value="Glutaredoxin"/>
    <property type="match status" value="1"/>
</dbReference>
<keyword evidence="3" id="KW-0001">2Fe-2S</keyword>
<evidence type="ECO:0000256" key="14">
    <source>
        <dbReference type="ARBA" id="ARBA00047712"/>
    </source>
</evidence>
<dbReference type="Pfam" id="PF01257">
    <property type="entry name" value="2Fe-2S_thioredx"/>
    <property type="match status" value="1"/>
</dbReference>
<proteinExistence type="inferred from homology"/>
<accession>A0A655EJU1</accession>
<evidence type="ECO:0000256" key="6">
    <source>
        <dbReference type="ARBA" id="ARBA00022967"/>
    </source>
</evidence>
<comment type="subunit">
    <text evidence="10">Composed of 13 different subunits. Subunits NuoCD, E, F, and G constitute the peripheral sector of the complex.</text>
</comment>
<organism evidence="16 17">
    <name type="scientific">Salmonella enterica subsp. enterica serovar Bovismorbificans</name>
    <dbReference type="NCBI Taxonomy" id="58097"/>
    <lineage>
        <taxon>Bacteria</taxon>
        <taxon>Pseudomonadati</taxon>
        <taxon>Pseudomonadota</taxon>
        <taxon>Gammaproteobacteria</taxon>
        <taxon>Enterobacterales</taxon>
        <taxon>Enterobacteriaceae</taxon>
        <taxon>Salmonella</taxon>
    </lineage>
</organism>
<dbReference type="PANTHER" id="PTHR10371:SF3">
    <property type="entry name" value="NADH DEHYDROGENASE [UBIQUINONE] FLAVOPROTEIN 2, MITOCHONDRIAL"/>
    <property type="match status" value="1"/>
</dbReference>
<dbReference type="PROSITE" id="PS01099">
    <property type="entry name" value="COMPLEX1_24K"/>
    <property type="match status" value="1"/>
</dbReference>
<comment type="similarity">
    <text evidence="1">Belongs to the complex I 24 kDa subunit family.</text>
</comment>
<sequence>MIRYCDSVVCHITGYQGIQAALEKNLNIKPGQTTFDGRFTLLPTCCLGNCDKGPNMMIDEDTHSHLTPEAIPELLERYK</sequence>
<dbReference type="GO" id="GO:0046872">
    <property type="term" value="F:metal ion binding"/>
    <property type="evidence" value="ECO:0007669"/>
    <property type="project" value="UniProtKB-KW"/>
</dbReference>
<dbReference type="InterPro" id="IPR042128">
    <property type="entry name" value="NuoE_dom"/>
</dbReference>
<evidence type="ECO:0000256" key="4">
    <source>
        <dbReference type="ARBA" id="ARBA00022719"/>
    </source>
</evidence>
<dbReference type="InterPro" id="IPR002023">
    <property type="entry name" value="NuoE-like"/>
</dbReference>
<dbReference type="AlphaFoldDB" id="A0A655EJU1"/>
<evidence type="ECO:0000313" key="17">
    <source>
        <dbReference type="Proteomes" id="UP000039541"/>
    </source>
</evidence>